<dbReference type="InterPro" id="IPR020472">
    <property type="entry name" value="WD40_PAC1"/>
</dbReference>
<dbReference type="PROSITE" id="PS50082">
    <property type="entry name" value="WD_REPEATS_2"/>
    <property type="match status" value="3"/>
</dbReference>
<keyword evidence="2" id="KW-0677">Repeat</keyword>
<dbReference type="AlphaFoldDB" id="A0A9P4R508"/>
<dbReference type="Proteomes" id="UP000799444">
    <property type="component" value="Unassembled WGS sequence"/>
</dbReference>
<dbReference type="FunFam" id="2.130.10.10:FF:001196">
    <property type="entry name" value="WD repeat protein (AFU_orthologue AFUA_1G12380)"/>
    <property type="match status" value="1"/>
</dbReference>
<sequence>MSRSNDAGHFFQTTSALNESARKASKSQNTKGNPIKLPSKILAVLADPENASQIYIAEAAGNVKKINIETDDILSTFSGPTAPLTSLAVSPATSTLYAGSWDKSIWSWSLRTRKPALRFAAHTDFVKALLALRIHDTHLLVSGSADASIIVWDASTGEKLHTLKGHTRGVLHLALDPETYPPDADVNVVTVFSAGSDREIRRWSVGREAAGEIQGADGVPAPVVAHETSVFAACFDGAGDLWSASADKTARCLARARGFEADTELVHPDFVRGVVVDEVGGWVVTACRDEEVRVWEKGSGELHHLFEGHYEEVTGIVLLEGQRVVSVSIDGTVRRWSLKAAELAKAIKEAEDERAGKIQEVEAGEKQEGLMTVEEEAELAELMEDSD</sequence>
<organism evidence="5 6">
    <name type="scientific">Polyplosphaeria fusca</name>
    <dbReference type="NCBI Taxonomy" id="682080"/>
    <lineage>
        <taxon>Eukaryota</taxon>
        <taxon>Fungi</taxon>
        <taxon>Dikarya</taxon>
        <taxon>Ascomycota</taxon>
        <taxon>Pezizomycotina</taxon>
        <taxon>Dothideomycetes</taxon>
        <taxon>Pleosporomycetidae</taxon>
        <taxon>Pleosporales</taxon>
        <taxon>Tetraplosphaeriaceae</taxon>
        <taxon>Polyplosphaeria</taxon>
    </lineage>
</organism>
<dbReference type="OrthoDB" id="6262491at2759"/>
<evidence type="ECO:0000256" key="3">
    <source>
        <dbReference type="PROSITE-ProRule" id="PRU00221"/>
    </source>
</evidence>
<dbReference type="PROSITE" id="PS00678">
    <property type="entry name" value="WD_REPEATS_1"/>
    <property type="match status" value="1"/>
</dbReference>
<dbReference type="InterPro" id="IPR011047">
    <property type="entry name" value="Quinoprotein_ADH-like_sf"/>
</dbReference>
<evidence type="ECO:0000313" key="5">
    <source>
        <dbReference type="EMBL" id="KAF2736834.1"/>
    </source>
</evidence>
<feature type="repeat" description="WD" evidence="3">
    <location>
        <begin position="306"/>
        <end position="346"/>
    </location>
</feature>
<evidence type="ECO:0000256" key="4">
    <source>
        <dbReference type="SAM" id="Coils"/>
    </source>
</evidence>
<evidence type="ECO:0000256" key="1">
    <source>
        <dbReference type="ARBA" id="ARBA00022574"/>
    </source>
</evidence>
<dbReference type="InterPro" id="IPR019775">
    <property type="entry name" value="WD40_repeat_CS"/>
</dbReference>
<feature type="coiled-coil region" evidence="4">
    <location>
        <begin position="333"/>
        <end position="367"/>
    </location>
</feature>
<dbReference type="PANTHER" id="PTHR22847:SF681">
    <property type="entry name" value="F-BOX PROTEIN MET30"/>
    <property type="match status" value="1"/>
</dbReference>
<dbReference type="Pfam" id="PF00400">
    <property type="entry name" value="WD40"/>
    <property type="match status" value="5"/>
</dbReference>
<gene>
    <name evidence="5" type="ORF">EJ04DRAFT_489112</name>
</gene>
<dbReference type="InterPro" id="IPR015943">
    <property type="entry name" value="WD40/YVTN_repeat-like_dom_sf"/>
</dbReference>
<dbReference type="SUPFAM" id="SSF50998">
    <property type="entry name" value="Quinoprotein alcohol dehydrogenase-like"/>
    <property type="match status" value="1"/>
</dbReference>
<feature type="repeat" description="WD" evidence="3">
    <location>
        <begin position="77"/>
        <end position="118"/>
    </location>
</feature>
<name>A0A9P4R508_9PLEO</name>
<dbReference type="GO" id="GO:0000209">
    <property type="term" value="P:protein polyubiquitination"/>
    <property type="evidence" value="ECO:0007669"/>
    <property type="project" value="TreeGrafter"/>
</dbReference>
<evidence type="ECO:0000256" key="2">
    <source>
        <dbReference type="ARBA" id="ARBA00022737"/>
    </source>
</evidence>
<feature type="repeat" description="WD" evidence="3">
    <location>
        <begin position="136"/>
        <end position="162"/>
    </location>
</feature>
<keyword evidence="4" id="KW-0175">Coiled coil</keyword>
<dbReference type="EMBL" id="ML996121">
    <property type="protein sequence ID" value="KAF2736834.1"/>
    <property type="molecule type" value="Genomic_DNA"/>
</dbReference>
<dbReference type="GO" id="GO:0043130">
    <property type="term" value="F:ubiquitin binding"/>
    <property type="evidence" value="ECO:0007669"/>
    <property type="project" value="TreeGrafter"/>
</dbReference>
<keyword evidence="6" id="KW-1185">Reference proteome</keyword>
<dbReference type="SMART" id="SM00320">
    <property type="entry name" value="WD40"/>
    <property type="match status" value="6"/>
</dbReference>
<accession>A0A9P4R508</accession>
<dbReference type="InterPro" id="IPR001680">
    <property type="entry name" value="WD40_rpt"/>
</dbReference>
<comment type="caution">
    <text evidence="5">The sequence shown here is derived from an EMBL/GenBank/DDBJ whole genome shotgun (WGS) entry which is preliminary data.</text>
</comment>
<evidence type="ECO:0000313" key="6">
    <source>
        <dbReference type="Proteomes" id="UP000799444"/>
    </source>
</evidence>
<dbReference type="PRINTS" id="PR00320">
    <property type="entry name" value="GPROTEINBRPT"/>
</dbReference>
<keyword evidence="1 3" id="KW-0853">WD repeat</keyword>
<dbReference type="Gene3D" id="2.130.10.10">
    <property type="entry name" value="YVTN repeat-like/Quinoprotein amine dehydrogenase"/>
    <property type="match status" value="2"/>
</dbReference>
<protein>
    <submittedName>
        <fullName evidence="5">WD40 repeat-like protein</fullName>
    </submittedName>
</protein>
<reference evidence="5" key="1">
    <citation type="journal article" date="2020" name="Stud. Mycol.">
        <title>101 Dothideomycetes genomes: a test case for predicting lifestyles and emergence of pathogens.</title>
        <authorList>
            <person name="Haridas S."/>
            <person name="Albert R."/>
            <person name="Binder M."/>
            <person name="Bloem J."/>
            <person name="Labutti K."/>
            <person name="Salamov A."/>
            <person name="Andreopoulos B."/>
            <person name="Baker S."/>
            <person name="Barry K."/>
            <person name="Bills G."/>
            <person name="Bluhm B."/>
            <person name="Cannon C."/>
            <person name="Castanera R."/>
            <person name="Culley D."/>
            <person name="Daum C."/>
            <person name="Ezra D."/>
            <person name="Gonzalez J."/>
            <person name="Henrissat B."/>
            <person name="Kuo A."/>
            <person name="Liang C."/>
            <person name="Lipzen A."/>
            <person name="Lutzoni F."/>
            <person name="Magnuson J."/>
            <person name="Mondo S."/>
            <person name="Nolan M."/>
            <person name="Ohm R."/>
            <person name="Pangilinan J."/>
            <person name="Park H.-J."/>
            <person name="Ramirez L."/>
            <person name="Alfaro M."/>
            <person name="Sun H."/>
            <person name="Tritt A."/>
            <person name="Yoshinaga Y."/>
            <person name="Zwiers L.-H."/>
            <person name="Turgeon B."/>
            <person name="Goodwin S."/>
            <person name="Spatafora J."/>
            <person name="Crous P."/>
            <person name="Grigoriev I."/>
        </authorList>
    </citation>
    <scope>NUCLEOTIDE SEQUENCE</scope>
    <source>
        <strain evidence="5">CBS 125425</strain>
    </source>
</reference>
<dbReference type="GO" id="GO:0043224">
    <property type="term" value="C:nuclear SCF ubiquitin ligase complex"/>
    <property type="evidence" value="ECO:0007669"/>
    <property type="project" value="TreeGrafter"/>
</dbReference>
<dbReference type="PANTHER" id="PTHR22847">
    <property type="entry name" value="WD40 REPEAT PROTEIN"/>
    <property type="match status" value="1"/>
</dbReference>
<dbReference type="CDD" id="cd00200">
    <property type="entry name" value="WD40"/>
    <property type="match status" value="1"/>
</dbReference>
<proteinExistence type="predicted"/>